<proteinExistence type="predicted"/>
<sequence>YHPGKVAGDGTDAGEVAVMLLEYLVQAGGVYSFEGYERYWREQILEHGYGSCNFQTVGPDGQCPPGTRPGYLNGLL</sequence>
<name>A0A699Y659_HAELA</name>
<protein>
    <submittedName>
        <fullName evidence="1">Uncharacterized protein</fullName>
    </submittedName>
</protein>
<evidence type="ECO:0000313" key="1">
    <source>
        <dbReference type="EMBL" id="GFH05710.1"/>
    </source>
</evidence>
<evidence type="ECO:0000313" key="2">
    <source>
        <dbReference type="Proteomes" id="UP000485058"/>
    </source>
</evidence>
<accession>A0A699Y659</accession>
<organism evidence="1 2">
    <name type="scientific">Haematococcus lacustris</name>
    <name type="common">Green alga</name>
    <name type="synonym">Haematococcus pluvialis</name>
    <dbReference type="NCBI Taxonomy" id="44745"/>
    <lineage>
        <taxon>Eukaryota</taxon>
        <taxon>Viridiplantae</taxon>
        <taxon>Chlorophyta</taxon>
        <taxon>core chlorophytes</taxon>
        <taxon>Chlorophyceae</taxon>
        <taxon>CS clade</taxon>
        <taxon>Chlamydomonadales</taxon>
        <taxon>Haematococcaceae</taxon>
        <taxon>Haematococcus</taxon>
    </lineage>
</organism>
<comment type="caution">
    <text evidence="1">The sequence shown here is derived from an EMBL/GenBank/DDBJ whole genome shotgun (WGS) entry which is preliminary data.</text>
</comment>
<reference evidence="1 2" key="1">
    <citation type="submission" date="2020-02" db="EMBL/GenBank/DDBJ databases">
        <title>Draft genome sequence of Haematococcus lacustris strain NIES-144.</title>
        <authorList>
            <person name="Morimoto D."/>
            <person name="Nakagawa S."/>
            <person name="Yoshida T."/>
            <person name="Sawayama S."/>
        </authorList>
    </citation>
    <scope>NUCLEOTIDE SEQUENCE [LARGE SCALE GENOMIC DNA]</scope>
    <source>
        <strain evidence="1 2">NIES-144</strain>
    </source>
</reference>
<dbReference type="AlphaFoldDB" id="A0A699Y659"/>
<keyword evidence="2" id="KW-1185">Reference proteome</keyword>
<gene>
    <name evidence="1" type="ORF">HaLaN_00213</name>
</gene>
<feature type="non-terminal residue" evidence="1">
    <location>
        <position position="1"/>
    </location>
</feature>
<dbReference type="EMBL" id="BLLF01000006">
    <property type="protein sequence ID" value="GFH05710.1"/>
    <property type="molecule type" value="Genomic_DNA"/>
</dbReference>
<dbReference type="Proteomes" id="UP000485058">
    <property type="component" value="Unassembled WGS sequence"/>
</dbReference>